<gene>
    <name evidence="2" type="ORF">A3A38_00810</name>
</gene>
<evidence type="ECO:0000259" key="1">
    <source>
        <dbReference type="Pfam" id="PF12647"/>
    </source>
</evidence>
<feature type="domain" description="RNHCP" evidence="1">
    <location>
        <begin position="8"/>
        <end position="90"/>
    </location>
</feature>
<reference evidence="2 3" key="1">
    <citation type="journal article" date="2016" name="Nat. Commun.">
        <title>Thousands of microbial genomes shed light on interconnected biogeochemical processes in an aquifer system.</title>
        <authorList>
            <person name="Anantharaman K."/>
            <person name="Brown C.T."/>
            <person name="Hug L.A."/>
            <person name="Sharon I."/>
            <person name="Castelle C.J."/>
            <person name="Probst A.J."/>
            <person name="Thomas B.C."/>
            <person name="Singh A."/>
            <person name="Wilkins M.J."/>
            <person name="Karaoz U."/>
            <person name="Brodie E.L."/>
            <person name="Williams K.H."/>
            <person name="Hubbard S.S."/>
            <person name="Banfield J.F."/>
        </authorList>
    </citation>
    <scope>NUCLEOTIDE SEQUENCE [LARGE SCALE GENOMIC DNA]</scope>
</reference>
<protein>
    <recommendedName>
        <fullName evidence="1">RNHCP domain-containing protein</fullName>
    </recommendedName>
</protein>
<dbReference type="Proteomes" id="UP000177306">
    <property type="component" value="Unassembled WGS sequence"/>
</dbReference>
<organism evidence="2 3">
    <name type="scientific">Candidatus Kaiserbacteria bacterium RIFCSPLOWO2_01_FULL_53_17</name>
    <dbReference type="NCBI Taxonomy" id="1798511"/>
    <lineage>
        <taxon>Bacteria</taxon>
        <taxon>Candidatus Kaiseribacteriota</taxon>
    </lineage>
</organism>
<evidence type="ECO:0000313" key="2">
    <source>
        <dbReference type="EMBL" id="OGG72712.1"/>
    </source>
</evidence>
<proteinExistence type="predicted"/>
<dbReference type="EMBL" id="MFLY01000035">
    <property type="protein sequence ID" value="OGG72712.1"/>
    <property type="molecule type" value="Genomic_DNA"/>
</dbReference>
<comment type="caution">
    <text evidence="2">The sequence shown here is derived from an EMBL/GenBank/DDBJ whole genome shotgun (WGS) entry which is preliminary data.</text>
</comment>
<name>A0A1F6EHC7_9BACT</name>
<accession>A0A1F6EHC7</accession>
<evidence type="ECO:0000313" key="3">
    <source>
        <dbReference type="Proteomes" id="UP000177306"/>
    </source>
</evidence>
<dbReference type="Pfam" id="PF12647">
    <property type="entry name" value="RNHCP"/>
    <property type="match status" value="1"/>
</dbReference>
<dbReference type="InterPro" id="IPR024439">
    <property type="entry name" value="RNHCP"/>
</dbReference>
<dbReference type="AlphaFoldDB" id="A0A1F6EHC7"/>
<sequence length="100" mass="10937">MTFIRTKEDFVCAHCRHVVEGNGYTNHCLKCLYSKHVDINPGDRGETCGGMMEPVQIEGIAGAYRIVHRCAKCGVKRTTKAAPEDDPEAIVACAERAAGR</sequence>